<reference evidence="4" key="1">
    <citation type="submission" date="2016-11" db="EMBL/GenBank/DDBJ databases">
        <authorList>
            <person name="Varghese N."/>
            <person name="Submissions S."/>
        </authorList>
    </citation>
    <scope>NUCLEOTIDE SEQUENCE [LARGE SCALE GENOMIC DNA]</scope>
    <source>
        <strain evidence="4">DSM 9756</strain>
    </source>
</reference>
<gene>
    <name evidence="3" type="ORF">SAMN02745206_00163</name>
</gene>
<accession>A0A1M4SR69</accession>
<evidence type="ECO:0000259" key="2">
    <source>
        <dbReference type="Pfam" id="PF13579"/>
    </source>
</evidence>
<dbReference type="RefSeq" id="WP_218588338.1">
    <property type="nucleotide sequence ID" value="NZ_FQVB01000003.1"/>
</dbReference>
<protein>
    <submittedName>
        <fullName evidence="3">Glycosyltransferase involved in cell wall bisynthesis</fullName>
    </submittedName>
</protein>
<dbReference type="InterPro" id="IPR028098">
    <property type="entry name" value="Glyco_trans_4-like_N"/>
</dbReference>
<dbReference type="GO" id="GO:0016757">
    <property type="term" value="F:glycosyltransferase activity"/>
    <property type="evidence" value="ECO:0007669"/>
    <property type="project" value="InterPro"/>
</dbReference>
<dbReference type="PANTHER" id="PTHR12526">
    <property type="entry name" value="GLYCOSYLTRANSFERASE"/>
    <property type="match status" value="1"/>
</dbReference>
<sequence length="377" mass="40860">MRMDRGCSKERRPIALFVSFSGHGGVERMMLNLANALSRIYGPVDLVTVKTRSSFLSGLEGGVHHVSLRTSHTFQSLPELVGYLKARRPAALLAAKDRANQTAVLARIIARVPTRVVLRMGTTTSAALEGASTLRRAAWFYPMRLLYPRADAVIAVSSGVEEDLAATAGVPGHKLHTIPNPVVNDTIHSQAAAPLAHPWFGTTRPPVIVGMGRLTRQKDFPTLLHAFRIVSLRRPSRLVILGEGRDRASLESLASQLGIRADVDFAGFTPNPYPYLKRASVFVLSSIWEGSPNALTEALALGTPVVATDCPSGPREILQDGAVAPLVPMRDPDAMAQAILDMLDHPPDKERLQRAAAPYTVENSARRYLEVLLGKAP</sequence>
<dbReference type="CDD" id="cd03811">
    <property type="entry name" value="GT4_GT28_WabH-like"/>
    <property type="match status" value="1"/>
</dbReference>
<dbReference type="SUPFAM" id="SSF53756">
    <property type="entry name" value="UDP-Glycosyltransferase/glycogen phosphorylase"/>
    <property type="match status" value="1"/>
</dbReference>
<feature type="domain" description="Glycosyltransferase subfamily 4-like N-terminal" evidence="2">
    <location>
        <begin position="24"/>
        <end position="180"/>
    </location>
</feature>
<dbReference type="AlphaFoldDB" id="A0A1M4SR69"/>
<organism evidence="3 4">
    <name type="scientific">Desulfacinum infernum DSM 9756</name>
    <dbReference type="NCBI Taxonomy" id="1121391"/>
    <lineage>
        <taxon>Bacteria</taxon>
        <taxon>Pseudomonadati</taxon>
        <taxon>Thermodesulfobacteriota</taxon>
        <taxon>Syntrophobacteria</taxon>
        <taxon>Syntrophobacterales</taxon>
        <taxon>Syntrophobacteraceae</taxon>
        <taxon>Desulfacinum</taxon>
    </lineage>
</organism>
<name>A0A1M4SR69_9BACT</name>
<dbReference type="EMBL" id="FQVB01000003">
    <property type="protein sequence ID" value="SHE34652.1"/>
    <property type="molecule type" value="Genomic_DNA"/>
</dbReference>
<proteinExistence type="predicted"/>
<dbReference type="Pfam" id="PF13579">
    <property type="entry name" value="Glyco_trans_4_4"/>
    <property type="match status" value="1"/>
</dbReference>
<feature type="domain" description="Glycosyl transferase family 1" evidence="1">
    <location>
        <begin position="204"/>
        <end position="356"/>
    </location>
</feature>
<dbReference type="STRING" id="1121391.SAMN02745206_00163"/>
<dbReference type="Gene3D" id="3.40.50.2000">
    <property type="entry name" value="Glycogen Phosphorylase B"/>
    <property type="match status" value="2"/>
</dbReference>
<evidence type="ECO:0000313" key="3">
    <source>
        <dbReference type="EMBL" id="SHE34652.1"/>
    </source>
</evidence>
<dbReference type="Pfam" id="PF00534">
    <property type="entry name" value="Glycos_transf_1"/>
    <property type="match status" value="1"/>
</dbReference>
<keyword evidence="3" id="KW-0808">Transferase</keyword>
<evidence type="ECO:0000313" key="4">
    <source>
        <dbReference type="Proteomes" id="UP000184076"/>
    </source>
</evidence>
<dbReference type="Proteomes" id="UP000184076">
    <property type="component" value="Unassembled WGS sequence"/>
</dbReference>
<keyword evidence="4" id="KW-1185">Reference proteome</keyword>
<evidence type="ECO:0000259" key="1">
    <source>
        <dbReference type="Pfam" id="PF00534"/>
    </source>
</evidence>
<dbReference type="InterPro" id="IPR001296">
    <property type="entry name" value="Glyco_trans_1"/>
</dbReference>